<dbReference type="PROSITE" id="PS50995">
    <property type="entry name" value="HTH_MARR_2"/>
    <property type="match status" value="1"/>
</dbReference>
<evidence type="ECO:0000313" key="5">
    <source>
        <dbReference type="EMBL" id="MEC4294178.1"/>
    </source>
</evidence>
<dbReference type="InterPro" id="IPR036390">
    <property type="entry name" value="WH_DNA-bd_sf"/>
</dbReference>
<dbReference type="Pfam" id="PF01047">
    <property type="entry name" value="MarR"/>
    <property type="match status" value="1"/>
</dbReference>
<evidence type="ECO:0000259" key="4">
    <source>
        <dbReference type="PROSITE" id="PS50995"/>
    </source>
</evidence>
<evidence type="ECO:0000313" key="6">
    <source>
        <dbReference type="Proteomes" id="UP001343724"/>
    </source>
</evidence>
<keyword evidence="3" id="KW-0804">Transcription</keyword>
<dbReference type="SUPFAM" id="SSF46785">
    <property type="entry name" value="Winged helix' DNA-binding domain"/>
    <property type="match status" value="1"/>
</dbReference>
<reference evidence="5 6" key="1">
    <citation type="submission" date="2024-01" db="EMBL/GenBank/DDBJ databases">
        <title>novel species in genus Adlercreutzia.</title>
        <authorList>
            <person name="Liu X."/>
        </authorList>
    </citation>
    <scope>NUCLEOTIDE SEQUENCE [LARGE SCALE GENOMIC DNA]</scope>
    <source>
        <strain evidence="5 6">R22</strain>
    </source>
</reference>
<dbReference type="SMART" id="SM00347">
    <property type="entry name" value="HTH_MARR"/>
    <property type="match status" value="1"/>
</dbReference>
<gene>
    <name evidence="5" type="ORF">VJ920_02505</name>
</gene>
<dbReference type="RefSeq" id="WP_326441228.1">
    <property type="nucleotide sequence ID" value="NZ_JAYMFH010000002.1"/>
</dbReference>
<dbReference type="PANTHER" id="PTHR33164">
    <property type="entry name" value="TRANSCRIPTIONAL REGULATOR, MARR FAMILY"/>
    <property type="match status" value="1"/>
</dbReference>
<dbReference type="InterPro" id="IPR036388">
    <property type="entry name" value="WH-like_DNA-bd_sf"/>
</dbReference>
<keyword evidence="2" id="KW-0238">DNA-binding</keyword>
<evidence type="ECO:0000256" key="2">
    <source>
        <dbReference type="ARBA" id="ARBA00023125"/>
    </source>
</evidence>
<sequence length="154" mass="17569">MPQKHRHREYIGYRVYSTQRALYRSLEMGLAPFNLTPGQWNALNQLEEHGAMTQKQLAERLQKEPATIARSIERLVQRGLVKRTPSPSDRRANIVEVTPAASSLLSEIEPAVTRRHEQIAEGISESDLDTFFDVLEQVEANAQRLLAEHGQRRA</sequence>
<evidence type="ECO:0000256" key="1">
    <source>
        <dbReference type="ARBA" id="ARBA00023015"/>
    </source>
</evidence>
<protein>
    <submittedName>
        <fullName evidence="5">MarR family transcriptional regulator</fullName>
    </submittedName>
</protein>
<dbReference type="InterPro" id="IPR023187">
    <property type="entry name" value="Tscrpt_reg_MarR-type_CS"/>
</dbReference>
<comment type="caution">
    <text evidence="5">The sequence shown here is derived from an EMBL/GenBank/DDBJ whole genome shotgun (WGS) entry which is preliminary data.</text>
</comment>
<feature type="domain" description="HTH marR-type" evidence="4">
    <location>
        <begin position="1"/>
        <end position="140"/>
    </location>
</feature>
<dbReference type="EMBL" id="JAYMFH010000002">
    <property type="protein sequence ID" value="MEC4294178.1"/>
    <property type="molecule type" value="Genomic_DNA"/>
</dbReference>
<dbReference type="PRINTS" id="PR00598">
    <property type="entry name" value="HTHMARR"/>
</dbReference>
<keyword evidence="6" id="KW-1185">Reference proteome</keyword>
<keyword evidence="1" id="KW-0805">Transcription regulation</keyword>
<dbReference type="PANTHER" id="PTHR33164:SF64">
    <property type="entry name" value="TRANSCRIPTIONAL REGULATOR SLYA"/>
    <property type="match status" value="1"/>
</dbReference>
<dbReference type="Gene3D" id="1.10.10.10">
    <property type="entry name" value="Winged helix-like DNA-binding domain superfamily/Winged helix DNA-binding domain"/>
    <property type="match status" value="1"/>
</dbReference>
<dbReference type="InterPro" id="IPR039422">
    <property type="entry name" value="MarR/SlyA-like"/>
</dbReference>
<proteinExistence type="predicted"/>
<dbReference type="Proteomes" id="UP001343724">
    <property type="component" value="Unassembled WGS sequence"/>
</dbReference>
<dbReference type="PROSITE" id="PS01117">
    <property type="entry name" value="HTH_MARR_1"/>
    <property type="match status" value="1"/>
</dbReference>
<organism evidence="5 6">
    <name type="scientific">Adlercreutzia shanghongiae</name>
    <dbReference type="NCBI Taxonomy" id="3111773"/>
    <lineage>
        <taxon>Bacteria</taxon>
        <taxon>Bacillati</taxon>
        <taxon>Actinomycetota</taxon>
        <taxon>Coriobacteriia</taxon>
        <taxon>Eggerthellales</taxon>
        <taxon>Eggerthellaceae</taxon>
        <taxon>Adlercreutzia</taxon>
    </lineage>
</organism>
<dbReference type="InterPro" id="IPR000835">
    <property type="entry name" value="HTH_MarR-typ"/>
</dbReference>
<name>A0ABU6IWU2_9ACTN</name>
<evidence type="ECO:0000256" key="3">
    <source>
        <dbReference type="ARBA" id="ARBA00023163"/>
    </source>
</evidence>
<accession>A0ABU6IWU2</accession>